<dbReference type="InterPro" id="IPR035069">
    <property type="entry name" value="TTHA1013/TTHA0281-like"/>
</dbReference>
<dbReference type="SUPFAM" id="SSF143100">
    <property type="entry name" value="TTHA1013/TTHA0281-like"/>
    <property type="match status" value="1"/>
</dbReference>
<dbReference type="SUPFAM" id="SSF47598">
    <property type="entry name" value="Ribbon-helix-helix"/>
    <property type="match status" value="1"/>
</dbReference>
<organism evidence="1 2">
    <name type="scientific">Marinobacterium aestuariivivens</name>
    <dbReference type="NCBI Taxonomy" id="1698799"/>
    <lineage>
        <taxon>Bacteria</taxon>
        <taxon>Pseudomonadati</taxon>
        <taxon>Pseudomonadota</taxon>
        <taxon>Gammaproteobacteria</taxon>
        <taxon>Oceanospirillales</taxon>
        <taxon>Oceanospirillaceae</taxon>
        <taxon>Marinobacterium</taxon>
    </lineage>
</organism>
<dbReference type="InterPro" id="IPR013321">
    <property type="entry name" value="Arc_rbn_hlx_hlx"/>
</dbReference>
<accession>A0ABW2A9M2</accession>
<sequence>MMEYKGYRAQIEFDQDAELFHGEILGIRDVVTFQGCSVAELKAAFQDSVDDYLDFCASKGKTPDKPYSGRFNVRISPELHRRLEEEARIHNTSLNQWVTQKLAADGQNL</sequence>
<proteinExistence type="predicted"/>
<comment type="caution">
    <text evidence="1">The sequence shown here is derived from an EMBL/GenBank/DDBJ whole genome shotgun (WGS) entry which is preliminary data.</text>
</comment>
<dbReference type="Pfam" id="PF05534">
    <property type="entry name" value="HicB"/>
    <property type="match status" value="1"/>
</dbReference>
<dbReference type="Gene3D" id="1.10.1220.10">
    <property type="entry name" value="Met repressor-like"/>
    <property type="match status" value="1"/>
</dbReference>
<evidence type="ECO:0000313" key="2">
    <source>
        <dbReference type="Proteomes" id="UP001596422"/>
    </source>
</evidence>
<reference evidence="2" key="1">
    <citation type="journal article" date="2019" name="Int. J. Syst. Evol. Microbiol.">
        <title>The Global Catalogue of Microorganisms (GCM) 10K type strain sequencing project: providing services to taxonomists for standard genome sequencing and annotation.</title>
        <authorList>
            <consortium name="The Broad Institute Genomics Platform"/>
            <consortium name="The Broad Institute Genome Sequencing Center for Infectious Disease"/>
            <person name="Wu L."/>
            <person name="Ma J."/>
        </authorList>
    </citation>
    <scope>NUCLEOTIDE SEQUENCE [LARGE SCALE GENOMIC DNA]</scope>
    <source>
        <strain evidence="2">NBRC 111756</strain>
    </source>
</reference>
<protein>
    <submittedName>
        <fullName evidence="1">Type II toxin-antitoxin system HicB family antitoxin</fullName>
    </submittedName>
</protein>
<dbReference type="RefSeq" id="WP_379914039.1">
    <property type="nucleotide sequence ID" value="NZ_JBHSWE010000002.1"/>
</dbReference>
<dbReference type="InterPro" id="IPR010985">
    <property type="entry name" value="Ribbon_hlx_hlx"/>
</dbReference>
<dbReference type="Proteomes" id="UP001596422">
    <property type="component" value="Unassembled WGS sequence"/>
</dbReference>
<dbReference type="EMBL" id="JBHSWE010000002">
    <property type="protein sequence ID" value="MFC6674251.1"/>
    <property type="molecule type" value="Genomic_DNA"/>
</dbReference>
<dbReference type="InterPro" id="IPR008651">
    <property type="entry name" value="Uncharacterised_HicB"/>
</dbReference>
<name>A0ABW2A9M2_9GAMM</name>
<evidence type="ECO:0000313" key="1">
    <source>
        <dbReference type="EMBL" id="MFC6674251.1"/>
    </source>
</evidence>
<gene>
    <name evidence="1" type="ORF">ACFQDL_32160</name>
</gene>
<keyword evidence="2" id="KW-1185">Reference proteome</keyword>